<dbReference type="AlphaFoldDB" id="A0YCW0"/>
<comment type="caution">
    <text evidence="5">The sequence shown here is derived from an EMBL/GenBank/DDBJ whole genome shotgun (WGS) entry which is preliminary data.</text>
</comment>
<evidence type="ECO:0000256" key="2">
    <source>
        <dbReference type="ARBA" id="ARBA00034247"/>
    </source>
</evidence>
<dbReference type="InterPro" id="IPR011623">
    <property type="entry name" value="7TMR_DISM_rcpt_extracell_dom1"/>
</dbReference>
<dbReference type="InterPro" id="IPR029787">
    <property type="entry name" value="Nucleotide_cyclase"/>
</dbReference>
<evidence type="ECO:0000259" key="4">
    <source>
        <dbReference type="PROSITE" id="PS50887"/>
    </source>
</evidence>
<dbReference type="InterPro" id="IPR000160">
    <property type="entry name" value="GGDEF_dom"/>
</dbReference>
<feature type="transmembrane region" description="Helical" evidence="3">
    <location>
        <begin position="185"/>
        <end position="205"/>
    </location>
</feature>
<feature type="domain" description="GGDEF" evidence="4">
    <location>
        <begin position="370"/>
        <end position="503"/>
    </location>
</feature>
<dbReference type="STRING" id="247633.GP2143_08764"/>
<dbReference type="NCBIfam" id="TIGR00254">
    <property type="entry name" value="GGDEF"/>
    <property type="match status" value="1"/>
</dbReference>
<feature type="transmembrane region" description="Helical" evidence="3">
    <location>
        <begin position="276"/>
        <end position="295"/>
    </location>
</feature>
<protein>
    <recommendedName>
        <fullName evidence="1">diguanylate cyclase</fullName>
        <ecNumber evidence="1">2.7.7.65</ecNumber>
    </recommendedName>
</protein>
<accession>A0YCW0</accession>
<dbReference type="SUPFAM" id="SSF55073">
    <property type="entry name" value="Nucleotide cyclase"/>
    <property type="match status" value="1"/>
</dbReference>
<dbReference type="CDD" id="cd01949">
    <property type="entry name" value="GGDEF"/>
    <property type="match status" value="1"/>
</dbReference>
<dbReference type="InterPro" id="IPR050469">
    <property type="entry name" value="Diguanylate_Cyclase"/>
</dbReference>
<feature type="transmembrane region" description="Helical" evidence="3">
    <location>
        <begin position="243"/>
        <end position="269"/>
    </location>
</feature>
<dbReference type="EMBL" id="AAVT01000003">
    <property type="protein sequence ID" value="EAW31629.1"/>
    <property type="molecule type" value="Genomic_DNA"/>
</dbReference>
<gene>
    <name evidence="5" type="ORF">GP2143_08764</name>
</gene>
<dbReference type="Pfam" id="PF07695">
    <property type="entry name" value="7TMR-DISM_7TM"/>
    <property type="match status" value="1"/>
</dbReference>
<feature type="transmembrane region" description="Helical" evidence="3">
    <location>
        <begin position="217"/>
        <end position="237"/>
    </location>
</feature>
<keyword evidence="3" id="KW-0812">Transmembrane</keyword>
<feature type="transmembrane region" description="Helical" evidence="3">
    <location>
        <begin position="121"/>
        <end position="140"/>
    </location>
</feature>
<dbReference type="GO" id="GO:0016746">
    <property type="term" value="F:acyltransferase activity"/>
    <property type="evidence" value="ECO:0007669"/>
    <property type="project" value="UniProtKB-KW"/>
</dbReference>
<keyword evidence="3" id="KW-0472">Membrane</keyword>
<keyword evidence="3" id="KW-1133">Transmembrane helix</keyword>
<evidence type="ECO:0000313" key="6">
    <source>
        <dbReference type="Proteomes" id="UP000004931"/>
    </source>
</evidence>
<organism evidence="5 6">
    <name type="scientific">marine gamma proteobacterium HTCC2143</name>
    <dbReference type="NCBI Taxonomy" id="247633"/>
    <lineage>
        <taxon>Bacteria</taxon>
        <taxon>Pseudomonadati</taxon>
        <taxon>Pseudomonadota</taxon>
        <taxon>Gammaproteobacteria</taxon>
        <taxon>Cellvibrionales</taxon>
        <taxon>Spongiibacteraceae</taxon>
        <taxon>BD1-7 clade</taxon>
    </lineage>
</organism>
<reference evidence="5 6" key="1">
    <citation type="journal article" date="2010" name="J. Bacteriol.">
        <title>Genome sequence of the oligotrophic marine Gammaproteobacterium HTCC2143, isolated from the Oregon Coast.</title>
        <authorList>
            <person name="Oh H.M."/>
            <person name="Kang I."/>
            <person name="Ferriera S."/>
            <person name="Giovannoni S.J."/>
            <person name="Cho J.C."/>
        </authorList>
    </citation>
    <scope>NUCLEOTIDE SEQUENCE [LARGE SCALE GENOMIC DNA]</scope>
    <source>
        <strain evidence="5 6">HTCC2143</strain>
    </source>
</reference>
<comment type="catalytic activity">
    <reaction evidence="2">
        <text>2 GTP = 3',3'-c-di-GMP + 2 diphosphate</text>
        <dbReference type="Rhea" id="RHEA:24898"/>
        <dbReference type="ChEBI" id="CHEBI:33019"/>
        <dbReference type="ChEBI" id="CHEBI:37565"/>
        <dbReference type="ChEBI" id="CHEBI:58805"/>
        <dbReference type="EC" id="2.7.7.65"/>
    </reaction>
</comment>
<dbReference type="PANTHER" id="PTHR45138:SF9">
    <property type="entry name" value="DIGUANYLATE CYCLASE DGCM-RELATED"/>
    <property type="match status" value="1"/>
</dbReference>
<dbReference type="InterPro" id="IPR043128">
    <property type="entry name" value="Rev_trsase/Diguanyl_cyclase"/>
</dbReference>
<dbReference type="eggNOG" id="COG2199">
    <property type="taxonomic scope" value="Bacteria"/>
</dbReference>
<evidence type="ECO:0000313" key="5">
    <source>
        <dbReference type="EMBL" id="EAW31629.1"/>
    </source>
</evidence>
<keyword evidence="6" id="KW-1185">Reference proteome</keyword>
<dbReference type="SMART" id="SM00267">
    <property type="entry name" value="GGDEF"/>
    <property type="match status" value="1"/>
</dbReference>
<dbReference type="Pfam" id="PF00990">
    <property type="entry name" value="GGDEF"/>
    <property type="match status" value="1"/>
</dbReference>
<evidence type="ECO:0000256" key="1">
    <source>
        <dbReference type="ARBA" id="ARBA00012528"/>
    </source>
</evidence>
<dbReference type="PANTHER" id="PTHR45138">
    <property type="entry name" value="REGULATORY COMPONENTS OF SENSORY TRANSDUCTION SYSTEM"/>
    <property type="match status" value="1"/>
</dbReference>
<feature type="transmembrane region" description="Helical" evidence="3">
    <location>
        <begin position="147"/>
        <end position="165"/>
    </location>
</feature>
<sequence length="503" mass="56227">MLTAENQCELSLKDLHNTQVETTVLQDQSADVVLAPGSSVLSVTCRLDVPSVFSFRHNSRDFTWRDIRGKSRALVSNRAAYLIPAGEYEGAITITTHENADLRLQLMSYAGFVSSSQKDNLAMGVFYGLCFSLALYVLIIGRNLRDIRFKLYSFYISCAGLFFLVQEGQLNLFFPDIVWIDSWHVSIIFAGFTVFSAVLFITRLLDMHIRWEKFTRYFLIMPAGAVLVMPFLSVMAVNHELSVLIDAVMAFSTLIIVAIVFCLVCYAAYLRVHTAGIVFFALLLVLVAMVFRVLLTETNPFLYHYGLILSFAIESFLFAIATSERIKRINENRIAAEDEAGKDVLCDVMNRRGWSAKAEQVLKLQADKGGYLCLLFIDLDRFKRVNDLHGHQVGDEVLKVTAKIIANGSRETDVVGRLGGDEFVALAHFMKLDECKMMDNRITQRLTDFAVRTSVGEITVNASVGSQIFEQSPASVSEMLRAADGAMYKQKKSSAGAHKILAD</sequence>
<keyword evidence="5" id="KW-0808">Transferase</keyword>
<evidence type="ECO:0000256" key="3">
    <source>
        <dbReference type="SAM" id="Phobius"/>
    </source>
</evidence>
<dbReference type="Gene3D" id="3.30.70.270">
    <property type="match status" value="1"/>
</dbReference>
<keyword evidence="5" id="KW-0012">Acyltransferase</keyword>
<proteinExistence type="predicted"/>
<dbReference type="Proteomes" id="UP000004931">
    <property type="component" value="Unassembled WGS sequence"/>
</dbReference>
<name>A0YCW0_9GAMM</name>
<dbReference type="EC" id="2.7.7.65" evidence="1"/>
<dbReference type="GO" id="GO:0052621">
    <property type="term" value="F:diguanylate cyclase activity"/>
    <property type="evidence" value="ECO:0007669"/>
    <property type="project" value="UniProtKB-EC"/>
</dbReference>
<feature type="transmembrane region" description="Helical" evidence="3">
    <location>
        <begin position="301"/>
        <end position="321"/>
    </location>
</feature>
<dbReference type="PROSITE" id="PS50887">
    <property type="entry name" value="GGDEF"/>
    <property type="match status" value="1"/>
</dbReference>